<accession>A0A2G8KVW3</accession>
<dbReference type="AlphaFoldDB" id="A0A2G8KVW3"/>
<reference evidence="2 3" key="1">
    <citation type="journal article" date="2017" name="PLoS Biol.">
        <title>The sea cucumber genome provides insights into morphological evolution and visceral regeneration.</title>
        <authorList>
            <person name="Zhang X."/>
            <person name="Sun L."/>
            <person name="Yuan J."/>
            <person name="Sun Y."/>
            <person name="Gao Y."/>
            <person name="Zhang L."/>
            <person name="Li S."/>
            <person name="Dai H."/>
            <person name="Hamel J.F."/>
            <person name="Liu C."/>
            <person name="Yu Y."/>
            <person name="Liu S."/>
            <person name="Lin W."/>
            <person name="Guo K."/>
            <person name="Jin S."/>
            <person name="Xu P."/>
            <person name="Storey K.B."/>
            <person name="Huan P."/>
            <person name="Zhang T."/>
            <person name="Zhou Y."/>
            <person name="Zhang J."/>
            <person name="Lin C."/>
            <person name="Li X."/>
            <person name="Xing L."/>
            <person name="Huo D."/>
            <person name="Sun M."/>
            <person name="Wang L."/>
            <person name="Mercier A."/>
            <person name="Li F."/>
            <person name="Yang H."/>
            <person name="Xiang J."/>
        </authorList>
    </citation>
    <scope>NUCLEOTIDE SEQUENCE [LARGE SCALE GENOMIC DNA]</scope>
    <source>
        <strain evidence="2">Shaxun</strain>
        <tissue evidence="2">Muscle</tissue>
    </source>
</reference>
<dbReference type="Proteomes" id="UP000230750">
    <property type="component" value="Unassembled WGS sequence"/>
</dbReference>
<feature type="region of interest" description="Disordered" evidence="1">
    <location>
        <begin position="157"/>
        <end position="197"/>
    </location>
</feature>
<feature type="compositionally biased region" description="Polar residues" evidence="1">
    <location>
        <begin position="170"/>
        <end position="190"/>
    </location>
</feature>
<sequence length="197" mass="21835">MPDLDPIVDGTQAAEGFDDSEDGEGWERVVKNKGKKGRNGTVLPKPTQSLQRELINATGQEDWFGDNSSVSKGNITKPQRVPFSVQKLPIQKKCQTLKRIIDHKMAVSPVFTKPLTFLLITVDTVIVEVVILFWFPSLAGEFHTTLGIHRRGTHINMQSSTGPVTEKWNKQSQQSPISPPVTNQPTSTYGSRPRADS</sequence>
<evidence type="ECO:0000256" key="1">
    <source>
        <dbReference type="SAM" id="MobiDB-lite"/>
    </source>
</evidence>
<protein>
    <submittedName>
        <fullName evidence="2">Uncharacterized protein</fullName>
    </submittedName>
</protein>
<organism evidence="2 3">
    <name type="scientific">Stichopus japonicus</name>
    <name type="common">Sea cucumber</name>
    <dbReference type="NCBI Taxonomy" id="307972"/>
    <lineage>
        <taxon>Eukaryota</taxon>
        <taxon>Metazoa</taxon>
        <taxon>Echinodermata</taxon>
        <taxon>Eleutherozoa</taxon>
        <taxon>Echinozoa</taxon>
        <taxon>Holothuroidea</taxon>
        <taxon>Aspidochirotacea</taxon>
        <taxon>Aspidochirotida</taxon>
        <taxon>Stichopodidae</taxon>
        <taxon>Apostichopus</taxon>
    </lineage>
</organism>
<evidence type="ECO:0000313" key="3">
    <source>
        <dbReference type="Proteomes" id="UP000230750"/>
    </source>
</evidence>
<name>A0A2G8KVW3_STIJA</name>
<gene>
    <name evidence="2" type="ORF">BSL78_11063</name>
</gene>
<keyword evidence="3" id="KW-1185">Reference proteome</keyword>
<evidence type="ECO:0000313" key="2">
    <source>
        <dbReference type="EMBL" id="PIK52050.1"/>
    </source>
</evidence>
<comment type="caution">
    <text evidence="2">The sequence shown here is derived from an EMBL/GenBank/DDBJ whole genome shotgun (WGS) entry which is preliminary data.</text>
</comment>
<dbReference type="EMBL" id="MRZV01000345">
    <property type="protein sequence ID" value="PIK52050.1"/>
    <property type="molecule type" value="Genomic_DNA"/>
</dbReference>
<proteinExistence type="predicted"/>
<feature type="region of interest" description="Disordered" evidence="1">
    <location>
        <begin position="1"/>
        <end position="25"/>
    </location>
</feature>